<protein>
    <submittedName>
        <fullName evidence="2">Uncharacterized protein</fullName>
    </submittedName>
</protein>
<keyword evidence="1" id="KW-0732">Signal</keyword>
<reference evidence="3" key="1">
    <citation type="submission" date="2017-06" db="EMBL/GenBank/DDBJ databases">
        <authorList>
            <person name="Cremers G."/>
        </authorList>
    </citation>
    <scope>NUCLEOTIDE SEQUENCE [LARGE SCALE GENOMIC DNA]</scope>
</reference>
<gene>
    <name evidence="2" type="ORF">MNV_2180003</name>
</gene>
<dbReference type="Gene3D" id="1.10.780.10">
    <property type="entry name" value="Hydroxylamine Oxidoreductase, Chain A, domain 1"/>
    <property type="match status" value="1"/>
</dbReference>
<dbReference type="Gene3D" id="1.10.1130.10">
    <property type="entry name" value="Flavocytochrome C3, Chain A"/>
    <property type="match status" value="1"/>
</dbReference>
<sequence length="715" mass="77933">MTKNRDEVKYSNYIQKGLLLIIFSISFIPIVTAGNYTGDSSTCKACHEVQYGLWTNSTHTSKLITRDDAMARGYPNPPGGYSWENVSLVIGSKWKIRYVNDTGYIITTGGKNQFNIDDQIWTDYNKDTIKKYNCGHCHGTGYLSNVSDIEKEPFKTLRAQSKIPAGVYNNSLTPGFVGYWAENSIGCEACHGPGEDHVTSPNKLNIRNTSVLRNTPGICGDCHSRPISTLYGEYHNFKPYPDGVNNTLLSDTLYDDSPMPTYNYSQVGGHHEQWEDWKSSTHTNQSVTCVTCHGGHGVSNPAYAGGPTGKTKFTNGSVYPAAVNKTCTDCHSITPAKHGYYTTNSECISCHMPINRKSANKMDLRSHWFNVNALKNNKNGDPHATANFGTLKSITESCTTCHSSANLSKPIDTASAGVHKDVNKLEGIGLLNSSDCKLCHYDASASSIFSRNCDECHVDQVITSPKVDEHTSRSTDVAVTASCALCHNNSINKFKYNNSASVSHYGTANSLINTSNCIDCHNGAYTGNASWGSPVNISTSTKRQHTETQTSQCDSCHKDAGVQTLAAVTFHNASVKTALPPPVNQNLGIKDSKFDQYRSSATNPNQTLCRGCHQTGGDATVIPNRHHRLVETGKINPVTGLAYGCNNCHPILSGPTGQSVFKERECLQCHSGLNWSRVDPTNATKGKVNISRPHHINTAPAQARQCNQCHGSVHS</sequence>
<dbReference type="PANTHER" id="PTHR35038:SF8">
    <property type="entry name" value="C-TYPE POLYHEME CYTOCHROME OMCC"/>
    <property type="match status" value="1"/>
</dbReference>
<organism evidence="2 3">
    <name type="scientific">Candidatus Methanoperedens nitratireducens</name>
    <dbReference type="NCBI Taxonomy" id="1392998"/>
    <lineage>
        <taxon>Archaea</taxon>
        <taxon>Methanobacteriati</taxon>
        <taxon>Methanobacteriota</taxon>
        <taxon>Stenosarchaea group</taxon>
        <taxon>Methanomicrobia</taxon>
        <taxon>Methanosarcinales</taxon>
        <taxon>ANME-2 cluster</taxon>
        <taxon>Candidatus Methanoperedentaceae</taxon>
        <taxon>Candidatus Methanoperedens</taxon>
    </lineage>
</organism>
<evidence type="ECO:0000313" key="3">
    <source>
        <dbReference type="Proteomes" id="UP000218615"/>
    </source>
</evidence>
<dbReference type="AlphaFoldDB" id="A0A284VNX8"/>
<dbReference type="SUPFAM" id="SSF48695">
    <property type="entry name" value="Multiheme cytochromes"/>
    <property type="match status" value="3"/>
</dbReference>
<dbReference type="EMBL" id="FZMP01000133">
    <property type="protein sequence ID" value="SNQ60990.1"/>
    <property type="molecule type" value="Genomic_DNA"/>
</dbReference>
<dbReference type="PANTHER" id="PTHR35038">
    <property type="entry name" value="DISSIMILATORY SULFITE REDUCTASE SIRA"/>
    <property type="match status" value="1"/>
</dbReference>
<evidence type="ECO:0000313" key="2">
    <source>
        <dbReference type="EMBL" id="SNQ60990.1"/>
    </source>
</evidence>
<dbReference type="Gene3D" id="3.90.10.10">
    <property type="entry name" value="Cytochrome C3"/>
    <property type="match status" value="1"/>
</dbReference>
<name>A0A284VNX8_9EURY</name>
<proteinExistence type="predicted"/>
<dbReference type="InterPro" id="IPR051829">
    <property type="entry name" value="Multiheme_Cytochr_ET"/>
</dbReference>
<evidence type="ECO:0000256" key="1">
    <source>
        <dbReference type="ARBA" id="ARBA00022729"/>
    </source>
</evidence>
<dbReference type="RefSeq" id="WP_096205573.1">
    <property type="nucleotide sequence ID" value="NZ_FZMP01000133.1"/>
</dbReference>
<dbReference type="Proteomes" id="UP000218615">
    <property type="component" value="Unassembled WGS sequence"/>
</dbReference>
<accession>A0A284VNX8</accession>
<dbReference type="InterPro" id="IPR036280">
    <property type="entry name" value="Multihaem_cyt_sf"/>
</dbReference>
<keyword evidence="3" id="KW-1185">Reference proteome</keyword>
<dbReference type="OrthoDB" id="120509at2157"/>